<dbReference type="Proteomes" id="UP000297693">
    <property type="component" value="Unassembled WGS sequence"/>
</dbReference>
<protein>
    <submittedName>
        <fullName evidence="1">Uncharacterized protein</fullName>
    </submittedName>
</protein>
<dbReference type="AlphaFoldDB" id="A0A4R9JZ23"/>
<name>A0A4R9JZ23_9LEPT</name>
<reference evidence="1" key="1">
    <citation type="journal article" date="2019" name="PLoS Negl. Trop. Dis.">
        <title>Revisiting the worldwide diversity of Leptospira species in the environment.</title>
        <authorList>
            <person name="Vincent A.T."/>
            <person name="Schiettekatte O."/>
            <person name="Bourhy P."/>
            <person name="Veyrier F.J."/>
            <person name="Picardeau M."/>
        </authorList>
    </citation>
    <scope>NUCLEOTIDE SEQUENCE [LARGE SCALE GENOMIC DNA]</scope>
    <source>
        <strain evidence="1">201702476</strain>
    </source>
</reference>
<gene>
    <name evidence="1" type="ORF">EHQ58_10380</name>
</gene>
<dbReference type="PROSITE" id="PS51257">
    <property type="entry name" value="PROKAR_LIPOPROTEIN"/>
    <property type="match status" value="1"/>
</dbReference>
<dbReference type="RefSeq" id="WP_135623839.1">
    <property type="nucleotide sequence ID" value="NZ_RQGD01000033.1"/>
</dbReference>
<comment type="caution">
    <text evidence="1">The sequence shown here is derived from an EMBL/GenBank/DDBJ whole genome shotgun (WGS) entry which is preliminary data.</text>
</comment>
<sequence>MKKIYVLISIVLITFACASRIIKPPILPHDEMDQNFGYVWGIYRAYPMTNASTNGLVTIVKRSGRNPEIEIPTSLGTDEIYMIKLEPGNYGFSYCSALDSGQRRAGSVSINNAGTSYFEVKANHIYYAGNYNLKLYLRGSRQGYIYSVSCDVSDQYKSFSSKFNELYPKAEGFFKKSLLVE</sequence>
<evidence type="ECO:0000313" key="1">
    <source>
        <dbReference type="EMBL" id="TGL58539.1"/>
    </source>
</evidence>
<dbReference type="EMBL" id="RQGD01000033">
    <property type="protein sequence ID" value="TGL58539.1"/>
    <property type="molecule type" value="Genomic_DNA"/>
</dbReference>
<evidence type="ECO:0000313" key="2">
    <source>
        <dbReference type="Proteomes" id="UP000297693"/>
    </source>
</evidence>
<organism evidence="1 2">
    <name type="scientific">Leptospira ognonensis</name>
    <dbReference type="NCBI Taxonomy" id="2484945"/>
    <lineage>
        <taxon>Bacteria</taxon>
        <taxon>Pseudomonadati</taxon>
        <taxon>Spirochaetota</taxon>
        <taxon>Spirochaetia</taxon>
        <taxon>Leptospirales</taxon>
        <taxon>Leptospiraceae</taxon>
        <taxon>Leptospira</taxon>
    </lineage>
</organism>
<accession>A0A4R9JZ23</accession>
<keyword evidence="2" id="KW-1185">Reference proteome</keyword>
<proteinExistence type="predicted"/>